<gene>
    <name evidence="2" type="ORF">IT774_02015</name>
</gene>
<dbReference type="KEGG" id="smaa:IT774_02015"/>
<name>A0A7S9DY23_9ALTE</name>
<reference evidence="2 3" key="1">
    <citation type="submission" date="2020-11" db="EMBL/GenBank/DDBJ databases">
        <title>Complete genome sequence for Salinimonas sp. strain G2-b.</title>
        <authorList>
            <person name="Park S.-J."/>
        </authorList>
    </citation>
    <scope>NUCLEOTIDE SEQUENCE [LARGE SCALE GENOMIC DNA]</scope>
    <source>
        <strain evidence="2 3">G2-b</strain>
    </source>
</reference>
<dbReference type="InterPro" id="IPR046511">
    <property type="entry name" value="DUF6689"/>
</dbReference>
<accession>A0A7S9DY23</accession>
<dbReference type="EMBL" id="CP064795">
    <property type="protein sequence ID" value="QPG06044.1"/>
    <property type="molecule type" value="Genomic_DNA"/>
</dbReference>
<protein>
    <submittedName>
        <fullName evidence="2">Uncharacterized protein</fullName>
    </submittedName>
</protein>
<dbReference type="AlphaFoldDB" id="A0A7S9DY23"/>
<dbReference type="Pfam" id="PF20396">
    <property type="entry name" value="DUF6689"/>
    <property type="match status" value="1"/>
</dbReference>
<organism evidence="2 3">
    <name type="scientific">Salinimonas marina</name>
    <dbReference type="NCBI Taxonomy" id="2785918"/>
    <lineage>
        <taxon>Bacteria</taxon>
        <taxon>Pseudomonadati</taxon>
        <taxon>Pseudomonadota</taxon>
        <taxon>Gammaproteobacteria</taxon>
        <taxon>Alteromonadales</taxon>
        <taxon>Alteromonadaceae</taxon>
        <taxon>Alteromonas/Salinimonas group</taxon>
        <taxon>Salinimonas</taxon>
    </lineage>
</organism>
<evidence type="ECO:0000256" key="1">
    <source>
        <dbReference type="SAM" id="SignalP"/>
    </source>
</evidence>
<feature type="chain" id="PRO_5032312801" evidence="1">
    <location>
        <begin position="28"/>
        <end position="280"/>
    </location>
</feature>
<proteinExistence type="predicted"/>
<dbReference type="Proteomes" id="UP000595095">
    <property type="component" value="Chromosome"/>
</dbReference>
<keyword evidence="3" id="KW-1185">Reference proteome</keyword>
<feature type="signal peptide" evidence="1">
    <location>
        <begin position="1"/>
        <end position="27"/>
    </location>
</feature>
<sequence length="280" mass="30588">MKVMQGSICRLLVLGTMILGLLPTVQAQSVAPHTVSYSDNQVQAKFMLGQSFDLALSLEFDQVVGLHPANLDISAEIVMPTDPRVVDRLPSSLVDGVAGFPVLVSVQPKSDKGFAFEGLANIEFYTKAIHFDPTVPWRLFTSHDEGTFEDITTLTSTGSYRARGSTGRFSDFIILLDSRDTNTIIEHKFALLSDTLRDNRAMLPAAVTTLLDPLMLTLESAILTFDTDSALTASDALIAALEDTTGNTVPDVWRSSGDIVNVKGDLLSRLYTLRYTLRTQ</sequence>
<evidence type="ECO:0000313" key="2">
    <source>
        <dbReference type="EMBL" id="QPG06044.1"/>
    </source>
</evidence>
<evidence type="ECO:0000313" key="3">
    <source>
        <dbReference type="Proteomes" id="UP000595095"/>
    </source>
</evidence>
<dbReference type="RefSeq" id="WP_195811121.1">
    <property type="nucleotide sequence ID" value="NZ_CP064795.1"/>
</dbReference>
<keyword evidence="1" id="KW-0732">Signal</keyword>